<dbReference type="Proteomes" id="UP000188388">
    <property type="component" value="Unassembled WGS sequence"/>
</dbReference>
<organism evidence="1 2">
    <name type="scientific">Mesorhizobium prunaredense</name>
    <dbReference type="NCBI Taxonomy" id="1631249"/>
    <lineage>
        <taxon>Bacteria</taxon>
        <taxon>Pseudomonadati</taxon>
        <taxon>Pseudomonadota</taxon>
        <taxon>Alphaproteobacteria</taxon>
        <taxon>Hyphomicrobiales</taxon>
        <taxon>Phyllobacteriaceae</taxon>
        <taxon>Mesorhizobium</taxon>
    </lineage>
</organism>
<evidence type="ECO:0000313" key="2">
    <source>
        <dbReference type="Proteomes" id="UP000188388"/>
    </source>
</evidence>
<name>A0A1R3V4P0_9HYPH</name>
<accession>A0A1R3V4P0</accession>
<evidence type="ECO:0000313" key="1">
    <source>
        <dbReference type="EMBL" id="SIT54838.1"/>
    </source>
</evidence>
<reference evidence="2" key="1">
    <citation type="submission" date="2017-01" db="EMBL/GenBank/DDBJ databases">
        <authorList>
            <person name="Brunel B."/>
        </authorList>
    </citation>
    <scope>NUCLEOTIDE SEQUENCE [LARGE SCALE GENOMIC DNA]</scope>
</reference>
<proteinExistence type="predicted"/>
<sequence length="86" mass="9862">MPFKRAGLYPADLDLCQRVFDQICSDEHIARSSLEADHLALDIMVALEEEADADEAELLELIRLKRRATRHLGNPAERHGGRLRRR</sequence>
<dbReference type="AlphaFoldDB" id="A0A1R3V4P0"/>
<keyword evidence="2" id="KW-1185">Reference proteome</keyword>
<gene>
    <name evidence="1" type="ORF">BQ8794_180182</name>
</gene>
<dbReference type="EMBL" id="FTPD01000010">
    <property type="protein sequence ID" value="SIT54838.1"/>
    <property type="molecule type" value="Genomic_DNA"/>
</dbReference>
<protein>
    <submittedName>
        <fullName evidence="1">Uncharacterized protein</fullName>
    </submittedName>
</protein>